<dbReference type="GO" id="GO:0003677">
    <property type="term" value="F:DNA binding"/>
    <property type="evidence" value="ECO:0007669"/>
    <property type="project" value="UniProtKB-KW"/>
</dbReference>
<evidence type="ECO:0000313" key="15">
    <source>
        <dbReference type="EMBL" id="PXF46661.1"/>
    </source>
</evidence>
<dbReference type="InterPro" id="IPR027417">
    <property type="entry name" value="P-loop_NTPase"/>
</dbReference>
<feature type="binding site" evidence="11">
    <location>
        <begin position="289"/>
        <end position="296"/>
    </location>
    <ligand>
        <name>ATP</name>
        <dbReference type="ChEBI" id="CHEBI:30616"/>
    </ligand>
</feature>
<dbReference type="Gene3D" id="1.10.10.160">
    <property type="match status" value="2"/>
</dbReference>
<comment type="caution">
    <text evidence="15">The sequence shown here is derived from an EMBL/GenBank/DDBJ whole genome shotgun (WGS) entry which is preliminary data.</text>
</comment>
<name>A0A2V3IX22_9FLOR</name>
<keyword evidence="2 11" id="KW-0547">Nucleotide-binding</keyword>
<gene>
    <name evidence="15" type="ORF">BWQ96_03650</name>
</gene>
<keyword evidence="6" id="KW-0238">DNA-binding</keyword>
<evidence type="ECO:0000256" key="9">
    <source>
        <dbReference type="ARBA" id="ARBA00034808"/>
    </source>
</evidence>
<organism evidence="15 16">
    <name type="scientific">Gracilariopsis chorda</name>
    <dbReference type="NCBI Taxonomy" id="448386"/>
    <lineage>
        <taxon>Eukaryota</taxon>
        <taxon>Rhodophyta</taxon>
        <taxon>Florideophyceae</taxon>
        <taxon>Rhodymeniophycidae</taxon>
        <taxon>Gracilariales</taxon>
        <taxon>Gracilariaceae</taxon>
        <taxon>Gracilariopsis</taxon>
    </lineage>
</organism>
<dbReference type="InterPro" id="IPR014016">
    <property type="entry name" value="UvrD-like_ATP-bd"/>
</dbReference>
<evidence type="ECO:0000259" key="14">
    <source>
        <dbReference type="PROSITE" id="PS51217"/>
    </source>
</evidence>
<feature type="binding site" evidence="11">
    <location>
        <begin position="597"/>
        <end position="604"/>
    </location>
    <ligand>
        <name>ATP</name>
        <dbReference type="ChEBI" id="CHEBI:30616"/>
    </ligand>
</feature>
<dbReference type="PROSITE" id="PS51217">
    <property type="entry name" value="UVRD_HELICASE_CTER"/>
    <property type="match status" value="1"/>
</dbReference>
<dbReference type="EMBL" id="NBIV01000035">
    <property type="protein sequence ID" value="PXF46661.1"/>
    <property type="molecule type" value="Genomic_DNA"/>
</dbReference>
<dbReference type="Proteomes" id="UP000247409">
    <property type="component" value="Unassembled WGS sequence"/>
</dbReference>
<keyword evidence="5 11" id="KW-0067">ATP-binding</keyword>
<proteinExistence type="inferred from homology"/>
<evidence type="ECO:0000256" key="12">
    <source>
        <dbReference type="SAM" id="MobiDB-lite"/>
    </source>
</evidence>
<dbReference type="AlphaFoldDB" id="A0A2V3IX22"/>
<dbReference type="Pfam" id="PF00580">
    <property type="entry name" value="UvrD-helicase"/>
    <property type="match status" value="2"/>
</dbReference>
<dbReference type="CDD" id="cd18807">
    <property type="entry name" value="SF1_C_UvrD"/>
    <property type="match status" value="1"/>
</dbReference>
<sequence>MASESQDLSISKLQSLQRTLASRGKSLRARGIRGKADEAAEKELKFRRDVGLGDGMDKDAKQMAETATGKSHDANSFSKAQNHGEARAPSGTTSISSESEAGRKQIAAPVTPARENGANKLLSNAEINREMKNASNNGGADASSQAPVKSNAVLGLHSSLSVQSTKPLMSQRDVEGRTRRSVHSSTSEGLEQLTWKLSNITVSRGEGRLPWKQERIDAKDLAVFKDYQLPLLESFTTDKAFISSDGALPRRSRFRRENKRNSASWRKVNRESARKLSQGPNRVVANTFAGSASGKHGKAILKVPDCATFVCTRSVPESVQVLSQRFSHLVKEMQIPKENILVVTISNKNATNIKQEVGKLLGGDDQFEAALPVRTFHSMCLGVLRMYGEEIGLHSDFDICGALGSKELLTSAIRTVTGLRSNSKEAVRYRDLVTQIKHEMNGELRESWIPATYSTVQAIRETYDNALREKNQIDFNDVVIHTYRLFQERPDIVEEMHKLHKHVLVDAWQGAHPMHSAITSAFNGGNDNLFIVSDSDRSVFKPDAVSKSSSSTDVAVSSDNSEETNQQATTKSILENLNPRQRDAVVADPSRACLVMAGPGSGKTRVLTHRFAYLVKEHKVPSSRVLAVTFTNKAANEMKERIEALVGHDLDRHSLLSIGTFHSVCLKFLRLYGDHIGLVKGFSVCDTSDSRSVISRILKNVSDESPSRQTIGIQRDMVSKLKNDIDGVLRKQWAPFIYRRTQELREKYDEDLKRMNLLDFDDLLLFTRRVLQEHPEVLDELCDHYQQVLVDEWQDTNGMQFEIVSLLASKRKNLFVVGDTDQSIYKFRGADVKNVRRFHHKFKNALQISLDQNYRSTQCIVKAAQAVIAKNPRAKGNAMITENDVGRKLQLHGVLTTPSEASFVATTVSSLLREAVVGSYSEIGVLYRTNAQSRAFEQRFISQGIPYRLHSGVRFFERQEVKDIVSYMKVIANVDDDVAFRRIVNKPARGIGPKTLESIERFAEQNKCSMADALFIVFGKVQAGELQLESIGLKTAGAKRLAAFYNLLYELRKHAHDIALASEDSSEEDEKALGDALSNVGALVSRIVESTRYGEYLALLSENEKQKSPAGRDDKNTERMDNIDELRRYAGMFSNVGEFLDNVALVTESDRKAAVPSENGRVSMMTIHGGKGLEFPVVFIVGAEDNLLPIKRATTDEDVQEERRLFYVGMTRAQKLLYISWRRVETYMKRGKVTALTELLRSRFVDEIPSALTDTVFEYRDFEPGKGDAELQMAREPLVQ</sequence>
<dbReference type="InterPro" id="IPR013986">
    <property type="entry name" value="DExx_box_DNA_helicase_dom_sf"/>
</dbReference>
<protein>
    <recommendedName>
        <fullName evidence="9">DNA 3'-5' helicase</fullName>
        <ecNumber evidence="9">5.6.2.4</ecNumber>
    </recommendedName>
</protein>
<comment type="catalytic activity">
    <reaction evidence="8">
        <text>Couples ATP hydrolysis with the unwinding of duplex DNA by translocating in the 3'-5' direction.</text>
        <dbReference type="EC" id="5.6.2.4"/>
    </reaction>
</comment>
<dbReference type="GO" id="GO:0000725">
    <property type="term" value="P:recombinational repair"/>
    <property type="evidence" value="ECO:0007669"/>
    <property type="project" value="TreeGrafter"/>
</dbReference>
<comment type="catalytic activity">
    <reaction evidence="10">
        <text>ATP + H2O = ADP + phosphate + H(+)</text>
        <dbReference type="Rhea" id="RHEA:13065"/>
        <dbReference type="ChEBI" id="CHEBI:15377"/>
        <dbReference type="ChEBI" id="CHEBI:15378"/>
        <dbReference type="ChEBI" id="CHEBI:30616"/>
        <dbReference type="ChEBI" id="CHEBI:43474"/>
        <dbReference type="ChEBI" id="CHEBI:456216"/>
        <dbReference type="EC" id="5.6.2.4"/>
    </reaction>
</comment>
<evidence type="ECO:0000256" key="5">
    <source>
        <dbReference type="ARBA" id="ARBA00022840"/>
    </source>
</evidence>
<comment type="similarity">
    <text evidence="1">Belongs to the helicase family. UvrD subfamily.</text>
</comment>
<dbReference type="OrthoDB" id="2112at2759"/>
<evidence type="ECO:0000256" key="10">
    <source>
        <dbReference type="ARBA" id="ARBA00048988"/>
    </source>
</evidence>
<feature type="compositionally biased region" description="Basic and acidic residues" evidence="12">
    <location>
        <begin position="34"/>
        <end position="62"/>
    </location>
</feature>
<evidence type="ECO:0000313" key="16">
    <source>
        <dbReference type="Proteomes" id="UP000247409"/>
    </source>
</evidence>
<dbReference type="SUPFAM" id="SSF52540">
    <property type="entry name" value="P-loop containing nucleoside triphosphate hydrolases"/>
    <property type="match status" value="2"/>
</dbReference>
<evidence type="ECO:0000256" key="2">
    <source>
        <dbReference type="ARBA" id="ARBA00022741"/>
    </source>
</evidence>
<feature type="compositionally biased region" description="Polar residues" evidence="12">
    <location>
        <begin position="563"/>
        <end position="575"/>
    </location>
</feature>
<feature type="domain" description="UvrD-like helicase C-terminal" evidence="14">
    <location>
        <begin position="858"/>
        <end position="1172"/>
    </location>
</feature>
<evidence type="ECO:0000256" key="11">
    <source>
        <dbReference type="PROSITE-ProRule" id="PRU00560"/>
    </source>
</evidence>
<feature type="region of interest" description="Disordered" evidence="12">
    <location>
        <begin position="542"/>
        <end position="575"/>
    </location>
</feature>
<evidence type="ECO:0000256" key="6">
    <source>
        <dbReference type="ARBA" id="ARBA00023125"/>
    </source>
</evidence>
<dbReference type="GO" id="GO:0043138">
    <property type="term" value="F:3'-5' DNA helicase activity"/>
    <property type="evidence" value="ECO:0007669"/>
    <property type="project" value="UniProtKB-EC"/>
</dbReference>
<dbReference type="Gene3D" id="3.40.50.300">
    <property type="entry name" value="P-loop containing nucleotide triphosphate hydrolases"/>
    <property type="match status" value="3"/>
</dbReference>
<accession>A0A2V3IX22</accession>
<evidence type="ECO:0000256" key="3">
    <source>
        <dbReference type="ARBA" id="ARBA00022801"/>
    </source>
</evidence>
<dbReference type="PROSITE" id="PS51198">
    <property type="entry name" value="UVRD_HELICASE_ATP_BIND"/>
    <property type="match status" value="2"/>
</dbReference>
<dbReference type="InterPro" id="IPR000212">
    <property type="entry name" value="DNA_helicase_UvrD/REP"/>
</dbReference>
<dbReference type="PANTHER" id="PTHR11070">
    <property type="entry name" value="UVRD / RECB / PCRA DNA HELICASE FAMILY MEMBER"/>
    <property type="match status" value="1"/>
</dbReference>
<feature type="compositionally biased region" description="Polar residues" evidence="12">
    <location>
        <begin position="90"/>
        <end position="99"/>
    </location>
</feature>
<dbReference type="PANTHER" id="PTHR11070:SF2">
    <property type="entry name" value="ATP-DEPENDENT DNA HELICASE SRS2"/>
    <property type="match status" value="1"/>
</dbReference>
<evidence type="ECO:0000256" key="4">
    <source>
        <dbReference type="ARBA" id="ARBA00022806"/>
    </source>
</evidence>
<keyword evidence="4 11" id="KW-0347">Helicase</keyword>
<evidence type="ECO:0000256" key="8">
    <source>
        <dbReference type="ARBA" id="ARBA00034617"/>
    </source>
</evidence>
<feature type="compositionally biased region" description="Low complexity" evidence="12">
    <location>
        <begin position="543"/>
        <end position="559"/>
    </location>
</feature>
<evidence type="ECO:0000256" key="7">
    <source>
        <dbReference type="ARBA" id="ARBA00023235"/>
    </source>
</evidence>
<dbReference type="EC" id="5.6.2.4" evidence="9"/>
<feature type="region of interest" description="Disordered" evidence="12">
    <location>
        <begin position="162"/>
        <end position="187"/>
    </location>
</feature>
<feature type="domain" description="UvrD-like helicase ATP-binding" evidence="13">
    <location>
        <begin position="268"/>
        <end position="582"/>
    </location>
</feature>
<dbReference type="CDD" id="cd17932">
    <property type="entry name" value="DEXQc_UvrD"/>
    <property type="match status" value="1"/>
</dbReference>
<keyword evidence="3 11" id="KW-0378">Hydrolase</keyword>
<dbReference type="STRING" id="448386.A0A2V3IX22"/>
<dbReference type="Gene3D" id="1.10.486.10">
    <property type="entry name" value="PCRA, domain 4"/>
    <property type="match status" value="1"/>
</dbReference>
<reference evidence="15 16" key="1">
    <citation type="journal article" date="2018" name="Mol. Biol. Evol.">
        <title>Analysis of the draft genome of the red seaweed Gracilariopsis chorda provides insights into genome size evolution in Rhodophyta.</title>
        <authorList>
            <person name="Lee J."/>
            <person name="Yang E.C."/>
            <person name="Graf L."/>
            <person name="Yang J.H."/>
            <person name="Qiu H."/>
            <person name="Zel Zion U."/>
            <person name="Chan C.X."/>
            <person name="Stephens T.G."/>
            <person name="Weber A.P.M."/>
            <person name="Boo G.H."/>
            <person name="Boo S.M."/>
            <person name="Kim K.M."/>
            <person name="Shin Y."/>
            <person name="Jung M."/>
            <person name="Lee S.J."/>
            <person name="Yim H.S."/>
            <person name="Lee J.H."/>
            <person name="Bhattacharya D."/>
            <person name="Yoon H.S."/>
        </authorList>
    </citation>
    <scope>NUCLEOTIDE SEQUENCE [LARGE SCALE GENOMIC DNA]</scope>
    <source>
        <strain evidence="15 16">SKKU-2015</strain>
        <tissue evidence="15">Whole body</tissue>
    </source>
</reference>
<evidence type="ECO:0000259" key="13">
    <source>
        <dbReference type="PROSITE" id="PS51198"/>
    </source>
</evidence>
<feature type="domain" description="UvrD-like helicase ATP-binding" evidence="13">
    <location>
        <begin position="576"/>
        <end position="857"/>
    </location>
</feature>
<dbReference type="GO" id="GO:0016787">
    <property type="term" value="F:hydrolase activity"/>
    <property type="evidence" value="ECO:0007669"/>
    <property type="project" value="UniProtKB-UniRule"/>
</dbReference>
<dbReference type="InterPro" id="IPR014017">
    <property type="entry name" value="DNA_helicase_UvrD-like_C"/>
</dbReference>
<dbReference type="GO" id="GO:0005524">
    <property type="term" value="F:ATP binding"/>
    <property type="evidence" value="ECO:0007669"/>
    <property type="project" value="UniProtKB-UniRule"/>
</dbReference>
<evidence type="ECO:0000256" key="1">
    <source>
        <dbReference type="ARBA" id="ARBA00009922"/>
    </source>
</evidence>
<keyword evidence="7" id="KW-0413">Isomerase</keyword>
<feature type="region of interest" description="Disordered" evidence="12">
    <location>
        <begin position="17"/>
        <end position="118"/>
    </location>
</feature>
<keyword evidence="16" id="KW-1185">Reference proteome</keyword>
<dbReference type="Pfam" id="PF13361">
    <property type="entry name" value="UvrD_C"/>
    <property type="match status" value="1"/>
</dbReference>